<name>A0A9P9IYM8_9PLEO</name>
<dbReference type="PANTHER" id="PTHR45856:SF24">
    <property type="entry name" value="FUNGAL LIPASE-LIKE DOMAIN-CONTAINING PROTEIN"/>
    <property type="match status" value="1"/>
</dbReference>
<evidence type="ECO:0000313" key="6">
    <source>
        <dbReference type="Proteomes" id="UP000700596"/>
    </source>
</evidence>
<gene>
    <name evidence="5" type="ORF">B0J11DRAFT_500850</name>
</gene>
<evidence type="ECO:0000259" key="4">
    <source>
        <dbReference type="Pfam" id="PF01764"/>
    </source>
</evidence>
<keyword evidence="5" id="KW-0378">Hydrolase</keyword>
<dbReference type="PANTHER" id="PTHR45856">
    <property type="entry name" value="ALPHA/BETA-HYDROLASES SUPERFAMILY PROTEIN"/>
    <property type="match status" value="1"/>
</dbReference>
<sequence length="380" mass="43003">MKALESDTIERAVVGDESSKVKAKEVVHRIILGVRGTWNDSTASGTWFHEKEPLQDCLVSGIFTWITDKLTPSNYGFSDFYYDAMLIRIPYRKGTVWKWYAYWGSLILERTRWAHWFFTWPRTVAGDWMNKPSSCSNEPNNGHVHLGFWSLWASPEGFAGYDREGCVSSETGVLQSIRTALEKINGEKAELYVVGHSLGGAVSSFAAVDIAQELKHHPNVAMYHVTFGSPPVGTAAFASYFSTKMGLHQSWNISHERDMIPQCFSWCASKWYLRPLNWWSDWSCIGEKRFIRKLKSPEPSVITEEKGKVGIIDKCKWGTAGLGALGMLYGLSVFAIPNPPKGPKNPYREIVTPLGENVGLEYHSLQRYIDLMEDENDLEI</sequence>
<accession>A0A9P9IYM8</accession>
<comment type="catalytic activity">
    <reaction evidence="3">
        <text>a monoacylglycerol + H2O = glycerol + a fatty acid + H(+)</text>
        <dbReference type="Rhea" id="RHEA:15245"/>
        <dbReference type="ChEBI" id="CHEBI:15377"/>
        <dbReference type="ChEBI" id="CHEBI:15378"/>
        <dbReference type="ChEBI" id="CHEBI:17408"/>
        <dbReference type="ChEBI" id="CHEBI:17754"/>
        <dbReference type="ChEBI" id="CHEBI:28868"/>
    </reaction>
</comment>
<dbReference type="InterPro" id="IPR029058">
    <property type="entry name" value="AB_hydrolase_fold"/>
</dbReference>
<proteinExistence type="inferred from homology"/>
<evidence type="ECO:0000256" key="1">
    <source>
        <dbReference type="ARBA" id="ARBA00043996"/>
    </source>
</evidence>
<comment type="similarity">
    <text evidence="1">Belongs to the AB hydrolase superfamily. Lipase family. Class 3 subfamily.</text>
</comment>
<keyword evidence="6" id="KW-1185">Reference proteome</keyword>
<dbReference type="OrthoDB" id="426718at2759"/>
<dbReference type="GO" id="GO:0016787">
    <property type="term" value="F:hydrolase activity"/>
    <property type="evidence" value="ECO:0007669"/>
    <property type="project" value="UniProtKB-KW"/>
</dbReference>
<dbReference type="AlphaFoldDB" id="A0A9P9IYM8"/>
<feature type="domain" description="Fungal lipase-type" evidence="4">
    <location>
        <begin position="127"/>
        <end position="264"/>
    </location>
</feature>
<dbReference type="InterPro" id="IPR002921">
    <property type="entry name" value="Fungal_lipase-type"/>
</dbReference>
<comment type="catalytic activity">
    <reaction evidence="2">
        <text>a diacylglycerol + H2O = a monoacylglycerol + a fatty acid + H(+)</text>
        <dbReference type="Rhea" id="RHEA:32731"/>
        <dbReference type="ChEBI" id="CHEBI:15377"/>
        <dbReference type="ChEBI" id="CHEBI:15378"/>
        <dbReference type="ChEBI" id="CHEBI:17408"/>
        <dbReference type="ChEBI" id="CHEBI:18035"/>
        <dbReference type="ChEBI" id="CHEBI:28868"/>
    </reaction>
</comment>
<evidence type="ECO:0000256" key="2">
    <source>
        <dbReference type="ARBA" id="ARBA00047591"/>
    </source>
</evidence>
<reference evidence="5" key="1">
    <citation type="journal article" date="2021" name="Nat. Commun.">
        <title>Genetic determinants of endophytism in the Arabidopsis root mycobiome.</title>
        <authorList>
            <person name="Mesny F."/>
            <person name="Miyauchi S."/>
            <person name="Thiergart T."/>
            <person name="Pickel B."/>
            <person name="Atanasova L."/>
            <person name="Karlsson M."/>
            <person name="Huettel B."/>
            <person name="Barry K.W."/>
            <person name="Haridas S."/>
            <person name="Chen C."/>
            <person name="Bauer D."/>
            <person name="Andreopoulos W."/>
            <person name="Pangilinan J."/>
            <person name="LaButti K."/>
            <person name="Riley R."/>
            <person name="Lipzen A."/>
            <person name="Clum A."/>
            <person name="Drula E."/>
            <person name="Henrissat B."/>
            <person name="Kohler A."/>
            <person name="Grigoriev I.V."/>
            <person name="Martin F.M."/>
            <person name="Hacquard S."/>
        </authorList>
    </citation>
    <scope>NUCLEOTIDE SEQUENCE</scope>
    <source>
        <strain evidence="5">MPI-CAGE-CH-0243</strain>
    </source>
</reference>
<dbReference type="Proteomes" id="UP000700596">
    <property type="component" value="Unassembled WGS sequence"/>
</dbReference>
<dbReference type="Gene3D" id="3.40.50.1820">
    <property type="entry name" value="alpha/beta hydrolase"/>
    <property type="match status" value="1"/>
</dbReference>
<organism evidence="5 6">
    <name type="scientific">Dendryphion nanum</name>
    <dbReference type="NCBI Taxonomy" id="256645"/>
    <lineage>
        <taxon>Eukaryota</taxon>
        <taxon>Fungi</taxon>
        <taxon>Dikarya</taxon>
        <taxon>Ascomycota</taxon>
        <taxon>Pezizomycotina</taxon>
        <taxon>Dothideomycetes</taxon>
        <taxon>Pleosporomycetidae</taxon>
        <taxon>Pleosporales</taxon>
        <taxon>Torulaceae</taxon>
        <taxon>Dendryphion</taxon>
    </lineage>
</organism>
<evidence type="ECO:0000313" key="5">
    <source>
        <dbReference type="EMBL" id="KAH7138647.1"/>
    </source>
</evidence>
<evidence type="ECO:0000256" key="3">
    <source>
        <dbReference type="ARBA" id="ARBA00048461"/>
    </source>
</evidence>
<comment type="caution">
    <text evidence="5">The sequence shown here is derived from an EMBL/GenBank/DDBJ whole genome shotgun (WGS) entry which is preliminary data.</text>
</comment>
<dbReference type="GO" id="GO:0006629">
    <property type="term" value="P:lipid metabolic process"/>
    <property type="evidence" value="ECO:0007669"/>
    <property type="project" value="InterPro"/>
</dbReference>
<dbReference type="Pfam" id="PF01764">
    <property type="entry name" value="Lipase_3"/>
    <property type="match status" value="1"/>
</dbReference>
<dbReference type="CDD" id="cd00519">
    <property type="entry name" value="Lipase_3"/>
    <property type="match status" value="1"/>
</dbReference>
<protein>
    <submittedName>
        <fullName evidence="5">Alpha/Beta hydrolase protein</fullName>
    </submittedName>
</protein>
<dbReference type="SUPFAM" id="SSF53474">
    <property type="entry name" value="alpha/beta-Hydrolases"/>
    <property type="match status" value="1"/>
</dbReference>
<dbReference type="InterPro" id="IPR051218">
    <property type="entry name" value="Sec_MonoDiacylglyc_Lipase"/>
</dbReference>
<dbReference type="EMBL" id="JAGMWT010000001">
    <property type="protein sequence ID" value="KAH7138647.1"/>
    <property type="molecule type" value="Genomic_DNA"/>
</dbReference>